<feature type="compositionally biased region" description="Basic and acidic residues" evidence="11">
    <location>
        <begin position="307"/>
        <end position="325"/>
    </location>
</feature>
<evidence type="ECO:0000313" key="12">
    <source>
        <dbReference type="EMBL" id="KAF7506111.1"/>
    </source>
</evidence>
<dbReference type="InterPro" id="IPR004773">
    <property type="entry name" value="K/Na_transp_Trk1/HKT1"/>
</dbReference>
<feature type="region of interest" description="Disordered" evidence="11">
    <location>
        <begin position="303"/>
        <end position="339"/>
    </location>
</feature>
<evidence type="ECO:0000256" key="1">
    <source>
        <dbReference type="ARBA" id="ARBA00004141"/>
    </source>
</evidence>
<dbReference type="EMBL" id="JAACFV010000094">
    <property type="protein sequence ID" value="KAF7506111.1"/>
    <property type="molecule type" value="Genomic_DNA"/>
</dbReference>
<protein>
    <recommendedName>
        <fullName evidence="10">Potassium transport protein</fullName>
    </recommendedName>
</protein>
<keyword evidence="6 10" id="KW-0630">Potassium</keyword>
<dbReference type="PIRSF" id="PIRSF002450">
    <property type="entry name" value="K+_transpter_TRK"/>
    <property type="match status" value="1"/>
</dbReference>
<feature type="transmembrane region" description="Helical" evidence="10">
    <location>
        <begin position="84"/>
        <end position="109"/>
    </location>
</feature>
<keyword evidence="13" id="KW-1185">Reference proteome</keyword>
<reference evidence="12" key="1">
    <citation type="submission" date="2020-02" db="EMBL/GenBank/DDBJ databases">
        <authorList>
            <person name="Palmer J.M."/>
        </authorList>
    </citation>
    <scope>NUCLEOTIDE SEQUENCE</scope>
    <source>
        <strain evidence="12">EPUS1.4</strain>
        <tissue evidence="12">Thallus</tissue>
    </source>
</reference>
<gene>
    <name evidence="12" type="ORF">GJ744_012262</name>
</gene>
<keyword evidence="3 10" id="KW-0813">Transport</keyword>
<dbReference type="OrthoDB" id="9999863at2759"/>
<keyword evidence="5 10" id="KW-0812">Transmembrane</keyword>
<evidence type="ECO:0000256" key="6">
    <source>
        <dbReference type="ARBA" id="ARBA00022958"/>
    </source>
</evidence>
<dbReference type="InterPro" id="IPR003445">
    <property type="entry name" value="Cat_transpt"/>
</dbReference>
<accession>A0A8H7E496</accession>
<feature type="transmembrane region" description="Helical" evidence="10">
    <location>
        <begin position="32"/>
        <end position="55"/>
    </location>
</feature>
<feature type="transmembrane region" description="Helical" evidence="10">
    <location>
        <begin position="606"/>
        <end position="626"/>
    </location>
</feature>
<evidence type="ECO:0000256" key="11">
    <source>
        <dbReference type="SAM" id="MobiDB-lite"/>
    </source>
</evidence>
<dbReference type="NCBIfam" id="TIGR00934">
    <property type="entry name" value="2a38euk"/>
    <property type="match status" value="1"/>
</dbReference>
<sequence>MSSSFRAVWDRIKPLIPDLFTKGRLNFITIHYLYISGMALAASVIIYAIGGMPYIDALFFSSGGATQSGLNTIDVNKIHTGQQFLLFMLSMLCNPIVIHSSVVFVRLYWFEKRFKHVVEEARNLRRSKSRGRFASKAKDDPELGKKEKGVRGRSIVVLHDGHTFDGSLEEEKAKANAAAGSLSSSSARNESVTSSDDTAQSEIPSERRGALGADGAVPEIIQPPQRHNMDHHIAFLENQRSPKDKSTLRIPSPREFDRGGKPEDVGDEETAALTRKATGRLDQPRWGSVDFGRTPLSANHITINEPKISRSREKASPFPRLETEKNGSLSSSAQPSPSLFSKVRSRRASDLKGLIRANTTFFKSKEEEPKEEAPYLSWVPTVVRNSTFVNLTEEQREELGGIEYRALKTLAIVLIAYFFLFHVFGVICLTPWIMESVTYGPVVTSVGQGRPWWGIFTAASAFNDLGFTLTPDSMISFGTAVFPLLLMTFLIIIGNTGFPCMLRFIIWFTSKLVPRGTGLWEELQFLLDHPRRCFTLLFPRAATWWLFAIVIALNAVDLIFFVILDLSDETVSKMPGFQKFTNGLFQAASTRTAGFSVVNLSLMHPAIQVSYLIMMYISVFPIAISMRRTNVYEEKSLGIYGGMAANADGDDSEPSYIGAHLRKQLSFDLWYVFLGLFLIAIVEGDRLENTNEYAFTIFSVLFEIISAYGTVGLSLGYPTINASFSGEFRTVSKLVIIAMQIRGRHRGLPYELDRAILLPSESLQEKEAAEASRMLQRRMTTLSNTSRGDLSRMQSPVSQSQTPFTPFSSSPPRDNALTSAVTVSNDDMKERLANIESLHNEKPSGPVRSGLGNAMFRLASPMQKQVPEGGETKQD</sequence>
<dbReference type="AlphaFoldDB" id="A0A8H7E496"/>
<feature type="region of interest" description="Disordered" evidence="11">
    <location>
        <begin position="235"/>
        <end position="278"/>
    </location>
</feature>
<evidence type="ECO:0000256" key="7">
    <source>
        <dbReference type="ARBA" id="ARBA00022989"/>
    </source>
</evidence>
<feature type="compositionally biased region" description="Polar residues" evidence="11">
    <location>
        <begin position="782"/>
        <end position="797"/>
    </location>
</feature>
<organism evidence="12 13">
    <name type="scientific">Endocarpon pusillum</name>
    <dbReference type="NCBI Taxonomy" id="364733"/>
    <lineage>
        <taxon>Eukaryota</taxon>
        <taxon>Fungi</taxon>
        <taxon>Dikarya</taxon>
        <taxon>Ascomycota</taxon>
        <taxon>Pezizomycotina</taxon>
        <taxon>Eurotiomycetes</taxon>
        <taxon>Chaetothyriomycetidae</taxon>
        <taxon>Verrucariales</taxon>
        <taxon>Verrucariaceae</taxon>
        <taxon>Endocarpon</taxon>
    </lineage>
</organism>
<feature type="transmembrane region" description="Helical" evidence="10">
    <location>
        <begin position="410"/>
        <end position="434"/>
    </location>
</feature>
<evidence type="ECO:0000256" key="4">
    <source>
        <dbReference type="ARBA" id="ARBA00022538"/>
    </source>
</evidence>
<name>A0A8H7E496_9EURO</name>
<feature type="compositionally biased region" description="Basic and acidic residues" evidence="11">
    <location>
        <begin position="235"/>
        <end position="264"/>
    </location>
</feature>
<evidence type="ECO:0000256" key="9">
    <source>
        <dbReference type="ARBA" id="ARBA00023136"/>
    </source>
</evidence>
<comment type="subcellular location">
    <subcellularLocation>
        <location evidence="1">Membrane</location>
        <topology evidence="1">Multi-pass membrane protein</topology>
    </subcellularLocation>
</comment>
<evidence type="ECO:0000256" key="3">
    <source>
        <dbReference type="ARBA" id="ARBA00022448"/>
    </source>
</evidence>
<evidence type="ECO:0000313" key="13">
    <source>
        <dbReference type="Proteomes" id="UP000606974"/>
    </source>
</evidence>
<dbReference type="Proteomes" id="UP000606974">
    <property type="component" value="Unassembled WGS sequence"/>
</dbReference>
<feature type="compositionally biased region" description="Low complexity" evidence="11">
    <location>
        <begin position="798"/>
        <end position="812"/>
    </location>
</feature>
<comment type="caution">
    <text evidence="12">The sequence shown here is derived from an EMBL/GenBank/DDBJ whole genome shotgun (WGS) entry which is preliminary data.</text>
</comment>
<feature type="transmembrane region" description="Helical" evidence="10">
    <location>
        <begin position="665"/>
        <end position="682"/>
    </location>
</feature>
<dbReference type="PANTHER" id="PTHR31064">
    <property type="entry name" value="POTASSIUM TRANSPORT PROTEIN DDB_G0292412-RELATED"/>
    <property type="match status" value="1"/>
</dbReference>
<dbReference type="InterPro" id="IPR051143">
    <property type="entry name" value="TrkH_K-transport"/>
</dbReference>
<evidence type="ECO:0000256" key="2">
    <source>
        <dbReference type="ARBA" id="ARBA00009137"/>
    </source>
</evidence>
<dbReference type="GO" id="GO:0140107">
    <property type="term" value="F:high-affinity potassium ion transmembrane transporter activity"/>
    <property type="evidence" value="ECO:0007669"/>
    <property type="project" value="TreeGrafter"/>
</dbReference>
<dbReference type="Pfam" id="PF02386">
    <property type="entry name" value="TrkH"/>
    <property type="match status" value="1"/>
</dbReference>
<feature type="transmembrane region" description="Helical" evidence="10">
    <location>
        <begin position="694"/>
        <end position="715"/>
    </location>
</feature>
<dbReference type="GO" id="GO:0005886">
    <property type="term" value="C:plasma membrane"/>
    <property type="evidence" value="ECO:0007669"/>
    <property type="project" value="InterPro"/>
</dbReference>
<evidence type="ECO:0000256" key="10">
    <source>
        <dbReference type="PIRNR" id="PIRNR002450"/>
    </source>
</evidence>
<feature type="compositionally biased region" description="Basic and acidic residues" evidence="11">
    <location>
        <begin position="136"/>
        <end position="150"/>
    </location>
</feature>
<dbReference type="PANTHER" id="PTHR31064:SF30">
    <property type="entry name" value="HIGH-AFFINITY POTASSIUM TRANSPORT PROTEIN-RELATED"/>
    <property type="match status" value="1"/>
</dbReference>
<comment type="similarity">
    <text evidence="2 10">Belongs to the TrkH potassium transport family.</text>
</comment>
<feature type="compositionally biased region" description="Polar residues" evidence="11">
    <location>
        <begin position="192"/>
        <end position="203"/>
    </location>
</feature>
<feature type="transmembrane region" description="Helical" evidence="10">
    <location>
        <begin position="541"/>
        <end position="564"/>
    </location>
</feature>
<dbReference type="GO" id="GO:0030007">
    <property type="term" value="P:intracellular potassium ion homeostasis"/>
    <property type="evidence" value="ECO:0007669"/>
    <property type="project" value="UniProtKB-UniRule"/>
</dbReference>
<feature type="region of interest" description="Disordered" evidence="11">
    <location>
        <begin position="129"/>
        <end position="151"/>
    </location>
</feature>
<feature type="compositionally biased region" description="Low complexity" evidence="11">
    <location>
        <begin position="175"/>
        <end position="191"/>
    </location>
</feature>
<feature type="region of interest" description="Disordered" evidence="11">
    <location>
        <begin position="170"/>
        <end position="216"/>
    </location>
</feature>
<keyword evidence="7 10" id="KW-1133">Transmembrane helix</keyword>
<proteinExistence type="inferred from homology"/>
<feature type="transmembrane region" description="Helical" evidence="10">
    <location>
        <begin position="474"/>
        <end position="493"/>
    </location>
</feature>
<dbReference type="GO" id="GO:1990573">
    <property type="term" value="P:potassium ion import across plasma membrane"/>
    <property type="evidence" value="ECO:0007669"/>
    <property type="project" value="TreeGrafter"/>
</dbReference>
<keyword evidence="4 10" id="KW-0633">Potassium transport</keyword>
<feature type="compositionally biased region" description="Low complexity" evidence="11">
    <location>
        <begin position="328"/>
        <end position="339"/>
    </location>
</feature>
<keyword evidence="9 10" id="KW-0472">Membrane</keyword>
<evidence type="ECO:0000256" key="8">
    <source>
        <dbReference type="ARBA" id="ARBA00023065"/>
    </source>
</evidence>
<evidence type="ECO:0000256" key="5">
    <source>
        <dbReference type="ARBA" id="ARBA00022692"/>
    </source>
</evidence>
<feature type="region of interest" description="Disordered" evidence="11">
    <location>
        <begin position="782"/>
        <end position="817"/>
    </location>
</feature>
<keyword evidence="8 10" id="KW-0406">Ion transport</keyword>
<dbReference type="InterPro" id="IPR015958">
    <property type="entry name" value="Trk1_fungi"/>
</dbReference>